<evidence type="ECO:0000313" key="3">
    <source>
        <dbReference type="Proteomes" id="UP000014500"/>
    </source>
</evidence>
<proteinExistence type="predicted"/>
<keyword evidence="3" id="KW-1185">Reference proteome</keyword>
<name>T1J537_STRMM</name>
<dbReference type="EnsemblMetazoa" id="SMAR008735-RA">
    <property type="protein sequence ID" value="SMAR008735-PA"/>
    <property type="gene ID" value="SMAR008735"/>
</dbReference>
<organism evidence="2 3">
    <name type="scientific">Strigamia maritima</name>
    <name type="common">European centipede</name>
    <name type="synonym">Geophilus maritimus</name>
    <dbReference type="NCBI Taxonomy" id="126957"/>
    <lineage>
        <taxon>Eukaryota</taxon>
        <taxon>Metazoa</taxon>
        <taxon>Ecdysozoa</taxon>
        <taxon>Arthropoda</taxon>
        <taxon>Myriapoda</taxon>
        <taxon>Chilopoda</taxon>
        <taxon>Pleurostigmophora</taxon>
        <taxon>Geophilomorpha</taxon>
        <taxon>Linotaeniidae</taxon>
        <taxon>Strigamia</taxon>
    </lineage>
</organism>
<evidence type="ECO:0000259" key="1">
    <source>
        <dbReference type="PROSITE" id="PS01186"/>
    </source>
</evidence>
<dbReference type="AlphaFoldDB" id="T1J537"/>
<accession>T1J537</accession>
<sequence length="77" mass="9138">MHVVLTCRCTVGYSLPFCTHRLEQLEVLLEPCINEVFYSEQNLIINTLISVVFILLKREYFLYPAYRWGNNVSFTQF</sequence>
<dbReference type="HOGENOM" id="CLU_2641277_0_0_1"/>
<dbReference type="Proteomes" id="UP000014500">
    <property type="component" value="Unassembled WGS sequence"/>
</dbReference>
<reference evidence="3" key="1">
    <citation type="submission" date="2011-05" db="EMBL/GenBank/DDBJ databases">
        <authorList>
            <person name="Richards S.R."/>
            <person name="Qu J."/>
            <person name="Jiang H."/>
            <person name="Jhangiani S.N."/>
            <person name="Agravi P."/>
            <person name="Goodspeed R."/>
            <person name="Gross S."/>
            <person name="Mandapat C."/>
            <person name="Jackson L."/>
            <person name="Mathew T."/>
            <person name="Pu L."/>
            <person name="Thornton R."/>
            <person name="Saada N."/>
            <person name="Wilczek-Boney K.B."/>
            <person name="Lee S."/>
            <person name="Kovar C."/>
            <person name="Wu Y."/>
            <person name="Scherer S.E."/>
            <person name="Worley K.C."/>
            <person name="Muzny D.M."/>
            <person name="Gibbs R."/>
        </authorList>
    </citation>
    <scope>NUCLEOTIDE SEQUENCE</scope>
    <source>
        <strain evidence="3">Brora</strain>
    </source>
</reference>
<evidence type="ECO:0000313" key="2">
    <source>
        <dbReference type="EnsemblMetazoa" id="SMAR008735-PA"/>
    </source>
</evidence>
<dbReference type="InterPro" id="IPR000742">
    <property type="entry name" value="EGF"/>
</dbReference>
<dbReference type="PROSITE" id="PS01186">
    <property type="entry name" value="EGF_2"/>
    <property type="match status" value="1"/>
</dbReference>
<dbReference type="EMBL" id="JH431850">
    <property type="status" value="NOT_ANNOTATED_CDS"/>
    <property type="molecule type" value="Genomic_DNA"/>
</dbReference>
<protein>
    <recommendedName>
        <fullName evidence="1">EGF-like domain-containing protein</fullName>
    </recommendedName>
</protein>
<feature type="domain" description="EGF-like" evidence="1">
    <location>
        <begin position="7"/>
        <end position="18"/>
    </location>
</feature>
<reference evidence="2" key="2">
    <citation type="submission" date="2015-02" db="UniProtKB">
        <authorList>
            <consortium name="EnsemblMetazoa"/>
        </authorList>
    </citation>
    <scope>IDENTIFICATION</scope>
</reference>